<evidence type="ECO:0000313" key="2">
    <source>
        <dbReference type="Proteomes" id="UP001224644"/>
    </source>
</evidence>
<accession>A0ABT8BJ18</accession>
<evidence type="ECO:0000313" key="1">
    <source>
        <dbReference type="EMBL" id="MDN3592081.1"/>
    </source>
</evidence>
<keyword evidence="2" id="KW-1185">Reference proteome</keyword>
<gene>
    <name evidence="1" type="ORF">QWZ12_15900</name>
</gene>
<comment type="caution">
    <text evidence="1">The sequence shown here is derived from an EMBL/GenBank/DDBJ whole genome shotgun (WGS) entry which is preliminary data.</text>
</comment>
<organism evidence="1 2">
    <name type="scientific">Methylobacterium adhaesivum</name>
    <dbReference type="NCBI Taxonomy" id="333297"/>
    <lineage>
        <taxon>Bacteria</taxon>
        <taxon>Pseudomonadati</taxon>
        <taxon>Pseudomonadota</taxon>
        <taxon>Alphaproteobacteria</taxon>
        <taxon>Hyphomicrobiales</taxon>
        <taxon>Methylobacteriaceae</taxon>
        <taxon>Methylobacterium</taxon>
    </lineage>
</organism>
<reference evidence="2" key="1">
    <citation type="journal article" date="2019" name="Int. J. Syst. Evol. Microbiol.">
        <title>The Global Catalogue of Microorganisms (GCM) 10K type strain sequencing project: providing services to taxonomists for standard genome sequencing and annotation.</title>
        <authorList>
            <consortium name="The Broad Institute Genomics Platform"/>
            <consortium name="The Broad Institute Genome Sequencing Center for Infectious Disease"/>
            <person name="Wu L."/>
            <person name="Ma J."/>
        </authorList>
    </citation>
    <scope>NUCLEOTIDE SEQUENCE [LARGE SCALE GENOMIC DNA]</scope>
    <source>
        <strain evidence="2">CECT 7069</strain>
    </source>
</reference>
<protein>
    <submittedName>
        <fullName evidence="1">Uncharacterized protein</fullName>
    </submittedName>
</protein>
<name>A0ABT8BJ18_9HYPH</name>
<sequence length="68" mass="7449">MILVVLFCSALTGECQEDRFPLPGEVTPTQCFAKAEAAIAKRAELHEGETVARFGCARSRRLKAEARP</sequence>
<dbReference type="RefSeq" id="WP_238226158.1">
    <property type="nucleotide sequence ID" value="NZ_BPQD01000016.1"/>
</dbReference>
<proteinExistence type="predicted"/>
<dbReference type="EMBL" id="JAUFPX010000015">
    <property type="protein sequence ID" value="MDN3592081.1"/>
    <property type="molecule type" value="Genomic_DNA"/>
</dbReference>
<dbReference type="Proteomes" id="UP001224644">
    <property type="component" value="Unassembled WGS sequence"/>
</dbReference>